<keyword evidence="5 11" id="KW-0812">Transmembrane</keyword>
<keyword evidence="10 11" id="KW-0998">Cell outer membrane</keyword>
<evidence type="ECO:0000256" key="6">
    <source>
        <dbReference type="ARBA" id="ARBA00023004"/>
    </source>
</evidence>
<keyword evidence="6" id="KW-0408">Iron</keyword>
<dbReference type="PANTHER" id="PTHR32552:SF81">
    <property type="entry name" value="TONB-DEPENDENT OUTER MEMBRANE RECEPTOR"/>
    <property type="match status" value="1"/>
</dbReference>
<feature type="signal peptide" evidence="13">
    <location>
        <begin position="1"/>
        <end position="27"/>
    </location>
</feature>
<comment type="similarity">
    <text evidence="11 12">Belongs to the TonB-dependent receptor family.</text>
</comment>
<dbReference type="PROSITE" id="PS52016">
    <property type="entry name" value="TONB_DEPENDENT_REC_3"/>
    <property type="match status" value="1"/>
</dbReference>
<evidence type="ECO:0000256" key="5">
    <source>
        <dbReference type="ARBA" id="ARBA00022692"/>
    </source>
</evidence>
<dbReference type="Pfam" id="PF07715">
    <property type="entry name" value="Plug"/>
    <property type="match status" value="1"/>
</dbReference>
<evidence type="ECO:0000313" key="17">
    <source>
        <dbReference type="Proteomes" id="UP001176468"/>
    </source>
</evidence>
<protein>
    <submittedName>
        <fullName evidence="16">TonB-dependent receptor</fullName>
    </submittedName>
</protein>
<dbReference type="InterPro" id="IPR039426">
    <property type="entry name" value="TonB-dep_rcpt-like"/>
</dbReference>
<keyword evidence="3 11" id="KW-1134">Transmembrane beta strand</keyword>
<feature type="chain" id="PRO_5047335455" evidence="13">
    <location>
        <begin position="28"/>
        <end position="824"/>
    </location>
</feature>
<dbReference type="Proteomes" id="UP001176468">
    <property type="component" value="Unassembled WGS sequence"/>
</dbReference>
<dbReference type="InterPro" id="IPR012910">
    <property type="entry name" value="Plug_dom"/>
</dbReference>
<dbReference type="Pfam" id="PF00593">
    <property type="entry name" value="TonB_dep_Rec_b-barrel"/>
    <property type="match status" value="1"/>
</dbReference>
<organism evidence="16 17">
    <name type="scientific">Sphingomonas immobilis</name>
    <dbReference type="NCBI Taxonomy" id="3063997"/>
    <lineage>
        <taxon>Bacteria</taxon>
        <taxon>Pseudomonadati</taxon>
        <taxon>Pseudomonadota</taxon>
        <taxon>Alphaproteobacteria</taxon>
        <taxon>Sphingomonadales</taxon>
        <taxon>Sphingomonadaceae</taxon>
        <taxon>Sphingomonas</taxon>
    </lineage>
</organism>
<keyword evidence="7" id="KW-0406">Ion transport</keyword>
<dbReference type="RefSeq" id="WP_304561640.1">
    <property type="nucleotide sequence ID" value="NZ_JAUQSZ010000008.1"/>
</dbReference>
<proteinExistence type="inferred from homology"/>
<keyword evidence="13" id="KW-0732">Signal</keyword>
<evidence type="ECO:0000256" key="7">
    <source>
        <dbReference type="ARBA" id="ARBA00023065"/>
    </source>
</evidence>
<evidence type="ECO:0000259" key="14">
    <source>
        <dbReference type="Pfam" id="PF00593"/>
    </source>
</evidence>
<sequence length="824" mass="88131">MNRTPVLRAILLVGTALAACGSSAAWAQSQPDPAPAAAAPEPAQSGLEDIIVTGRKQAENLQNIPVAETVISAAQLQGLGVTSIEKMSSLAPQLIIGRSGAGNGASIGLRGVSVANSSVSIEQSVATVIDGVYYSGGRALNEGLFDLSQAEVLKGPQSLFYGKNTTAGVISLTTAMPTAEFTGMMKASYEVNAKQPTFEGFLSGPMTDTLSFRLAGRWSKQYGALFTNINSPHTDFTYDSATGKVNPHLVPAANSDMPGEQTGIIRGTLRWEPTSNFSATAKLTYNSYSSNSPNNNVVISYCPPTGVPSDPSAPCGHNFVLTQNAVPADIAGTNRLMNVHGGQPFADYESFSALGNIQYSADHFTLSVTPGFITWKNAFLADFDHVNNYPLVANALGAKQGSWTAEKTLDTAYSVEARLQSKLPGMFNFMVGGYYQNNKLDFAQDTNAPTGFENSAAVDPTTRFVSVRKISHTYGETMSGFAQVMVDITGSLNVTGGARYTHETKSSVFNQPYVTPGAQATYLISTIGADQTFNNWSPEATITWKPIQGVTTYVSYRTGYKSGGYSISGLITRNTKVTDPQFAPEETSGFEGGVKTTLFDNQLRVNLDLFTYEYKNLQVDFLDSTLIQFFTLNAAALRTKGGELQLEFAPHGVPGLRMRGTIGYISAKYTSFPFAPCLSGQTVAQGCVFGATPTGNRFSQDLTGQKPQQAPEWTGSLGIDYNWDLSPGYKLLFSGNGRYSSSYSTNPFSGSALAYQFDQRPFATVDASVRLTGSDDRWELAVIGKNLSNAFIATTASNVPFTVGSVRSGVLDPRTVTLEAVFKF</sequence>
<evidence type="ECO:0000256" key="1">
    <source>
        <dbReference type="ARBA" id="ARBA00004571"/>
    </source>
</evidence>
<evidence type="ECO:0000313" key="16">
    <source>
        <dbReference type="EMBL" id="MDO7843185.1"/>
    </source>
</evidence>
<comment type="caution">
    <text evidence="16">The sequence shown here is derived from an EMBL/GenBank/DDBJ whole genome shotgun (WGS) entry which is preliminary data.</text>
</comment>
<feature type="domain" description="TonB-dependent receptor-like beta-barrel" evidence="14">
    <location>
        <begin position="343"/>
        <end position="787"/>
    </location>
</feature>
<keyword evidence="17" id="KW-1185">Reference proteome</keyword>
<keyword evidence="16" id="KW-0675">Receptor</keyword>
<dbReference type="SUPFAM" id="SSF56935">
    <property type="entry name" value="Porins"/>
    <property type="match status" value="1"/>
</dbReference>
<evidence type="ECO:0000256" key="3">
    <source>
        <dbReference type="ARBA" id="ARBA00022452"/>
    </source>
</evidence>
<evidence type="ECO:0000256" key="12">
    <source>
        <dbReference type="RuleBase" id="RU003357"/>
    </source>
</evidence>
<evidence type="ECO:0000259" key="15">
    <source>
        <dbReference type="Pfam" id="PF07715"/>
    </source>
</evidence>
<dbReference type="InterPro" id="IPR036942">
    <property type="entry name" value="Beta-barrel_TonB_sf"/>
</dbReference>
<evidence type="ECO:0000256" key="2">
    <source>
        <dbReference type="ARBA" id="ARBA00022448"/>
    </source>
</evidence>
<comment type="subcellular location">
    <subcellularLocation>
        <location evidence="1 11">Cell outer membrane</location>
        <topology evidence="1 11">Multi-pass membrane protein</topology>
    </subcellularLocation>
</comment>
<gene>
    <name evidence="16" type="ORF">Q5H94_12695</name>
</gene>
<name>A0ABT9A1Q4_9SPHN</name>
<keyword evidence="9 11" id="KW-0472">Membrane</keyword>
<dbReference type="EMBL" id="JAUQSZ010000008">
    <property type="protein sequence ID" value="MDO7843185.1"/>
    <property type="molecule type" value="Genomic_DNA"/>
</dbReference>
<feature type="domain" description="TonB-dependent receptor plug" evidence="15">
    <location>
        <begin position="61"/>
        <end position="169"/>
    </location>
</feature>
<dbReference type="Gene3D" id="2.40.170.20">
    <property type="entry name" value="TonB-dependent receptor, beta-barrel domain"/>
    <property type="match status" value="1"/>
</dbReference>
<evidence type="ECO:0000256" key="8">
    <source>
        <dbReference type="ARBA" id="ARBA00023077"/>
    </source>
</evidence>
<evidence type="ECO:0000256" key="13">
    <source>
        <dbReference type="SAM" id="SignalP"/>
    </source>
</evidence>
<keyword evidence="2 11" id="KW-0813">Transport</keyword>
<keyword evidence="8 12" id="KW-0798">TonB box</keyword>
<keyword evidence="4" id="KW-0410">Iron transport</keyword>
<evidence type="ECO:0000256" key="4">
    <source>
        <dbReference type="ARBA" id="ARBA00022496"/>
    </source>
</evidence>
<accession>A0ABT9A1Q4</accession>
<evidence type="ECO:0000256" key="11">
    <source>
        <dbReference type="PROSITE-ProRule" id="PRU01360"/>
    </source>
</evidence>
<dbReference type="PANTHER" id="PTHR32552">
    <property type="entry name" value="FERRICHROME IRON RECEPTOR-RELATED"/>
    <property type="match status" value="1"/>
</dbReference>
<evidence type="ECO:0000256" key="9">
    <source>
        <dbReference type="ARBA" id="ARBA00023136"/>
    </source>
</evidence>
<dbReference type="PROSITE" id="PS51257">
    <property type="entry name" value="PROKAR_LIPOPROTEIN"/>
    <property type="match status" value="1"/>
</dbReference>
<evidence type="ECO:0000256" key="10">
    <source>
        <dbReference type="ARBA" id="ARBA00023237"/>
    </source>
</evidence>
<dbReference type="InterPro" id="IPR000531">
    <property type="entry name" value="Beta-barrel_TonB"/>
</dbReference>
<reference evidence="16" key="1">
    <citation type="submission" date="2023-07" db="EMBL/GenBank/DDBJ databases">
        <authorList>
            <person name="Kim M.K."/>
        </authorList>
    </citation>
    <scope>NUCLEOTIDE SEQUENCE</scope>
    <source>
        <strain evidence="16">CA1-15</strain>
    </source>
</reference>